<dbReference type="SUPFAM" id="SSF55008">
    <property type="entry name" value="HMA, heavy metal-associated domain"/>
    <property type="match status" value="1"/>
</dbReference>
<proteinExistence type="predicted"/>
<dbReference type="Gene3D" id="3.30.70.100">
    <property type="match status" value="1"/>
</dbReference>
<evidence type="ECO:0000313" key="1">
    <source>
        <dbReference type="EMBL" id="GGF33743.1"/>
    </source>
</evidence>
<dbReference type="EMBL" id="BMIU01000010">
    <property type="protein sequence ID" value="GGF33743.1"/>
    <property type="molecule type" value="Genomic_DNA"/>
</dbReference>
<organism evidence="1 2">
    <name type="scientific">Echinicola rosea</name>
    <dbReference type="NCBI Taxonomy" id="1807691"/>
    <lineage>
        <taxon>Bacteria</taxon>
        <taxon>Pseudomonadati</taxon>
        <taxon>Bacteroidota</taxon>
        <taxon>Cytophagia</taxon>
        <taxon>Cytophagales</taxon>
        <taxon>Cyclobacteriaceae</taxon>
        <taxon>Echinicola</taxon>
    </lineage>
</organism>
<sequence>MIEYYNFQTLNNKTMIKLKTNIKCTGCIKAVTPLLDALPNSEWKVDLDDPQKILTLTGEATVAEAQAALKAAGFEGEPIGA</sequence>
<name>A0ABQ1V318_9BACT</name>
<gene>
    <name evidence="1" type="ORF">GCM10011339_22420</name>
</gene>
<comment type="caution">
    <text evidence="1">The sequence shown here is derived from an EMBL/GenBank/DDBJ whole genome shotgun (WGS) entry which is preliminary data.</text>
</comment>
<keyword evidence="2" id="KW-1185">Reference proteome</keyword>
<reference evidence="2" key="1">
    <citation type="journal article" date="2019" name="Int. J. Syst. Evol. Microbiol.">
        <title>The Global Catalogue of Microorganisms (GCM) 10K type strain sequencing project: providing services to taxonomists for standard genome sequencing and annotation.</title>
        <authorList>
            <consortium name="The Broad Institute Genomics Platform"/>
            <consortium name="The Broad Institute Genome Sequencing Center for Infectious Disease"/>
            <person name="Wu L."/>
            <person name="Ma J."/>
        </authorList>
    </citation>
    <scope>NUCLEOTIDE SEQUENCE [LARGE SCALE GENOMIC DNA]</scope>
    <source>
        <strain evidence="2">CGMCC 1.15407</strain>
    </source>
</reference>
<dbReference type="Proteomes" id="UP000647339">
    <property type="component" value="Unassembled WGS sequence"/>
</dbReference>
<protein>
    <recommendedName>
        <fullName evidence="3">HMA domain-containing protein</fullName>
    </recommendedName>
</protein>
<accession>A0ABQ1V318</accession>
<dbReference type="InterPro" id="IPR036163">
    <property type="entry name" value="HMA_dom_sf"/>
</dbReference>
<evidence type="ECO:0000313" key="2">
    <source>
        <dbReference type="Proteomes" id="UP000647339"/>
    </source>
</evidence>
<evidence type="ECO:0008006" key="3">
    <source>
        <dbReference type="Google" id="ProtNLM"/>
    </source>
</evidence>